<dbReference type="MGI" id="MGI:2179326">
    <property type="gene designation" value="Oxr1"/>
</dbReference>
<reference evidence="1 3" key="1">
    <citation type="journal article" date="2009" name="PLoS Biol.">
        <title>Lineage-specific biology revealed by a finished genome assembly of the mouse.</title>
        <authorList>
            <consortium name="Mouse Genome Sequencing Consortium"/>
            <person name="Church D.M."/>
            <person name="Goodstadt L."/>
            <person name="Hillier L.W."/>
            <person name="Zody M.C."/>
            <person name="Goldstein S."/>
            <person name="She X."/>
            <person name="Bult C.J."/>
            <person name="Agarwala R."/>
            <person name="Cherry J.L."/>
            <person name="DiCuccio M."/>
            <person name="Hlavina W."/>
            <person name="Kapustin Y."/>
            <person name="Meric P."/>
            <person name="Maglott D."/>
            <person name="Birtle Z."/>
            <person name="Marques A.C."/>
            <person name="Graves T."/>
            <person name="Zhou S."/>
            <person name="Teague B."/>
            <person name="Potamousis K."/>
            <person name="Churas C."/>
            <person name="Place M."/>
            <person name="Herschleb J."/>
            <person name="Runnheim R."/>
            <person name="Forrest D."/>
            <person name="Amos-Landgraf J."/>
            <person name="Schwartz D.C."/>
            <person name="Cheng Z."/>
            <person name="Lindblad-Toh K."/>
            <person name="Eichler E.E."/>
            <person name="Ponting C.P."/>
        </authorList>
    </citation>
    <scope>NUCLEOTIDE SEQUENCE [LARGE SCALE GENOMIC DNA]</scope>
    <source>
        <strain evidence="1 3">C57BL/6J</strain>
    </source>
</reference>
<gene>
    <name evidence="1 2" type="primary">Oxr1</name>
</gene>
<dbReference type="Proteomes" id="UP000000589">
    <property type="component" value="Chromosome 15"/>
</dbReference>
<accession>A0A2R8VHS5</accession>
<dbReference type="GeneTree" id="ENSGT00940000155187"/>
<protein>
    <submittedName>
        <fullName evidence="1">Oxidation resistance 1</fullName>
    </submittedName>
</protein>
<dbReference type="VEuPathDB" id="HostDB:ENSMUSG00000022307"/>
<evidence type="ECO:0000313" key="3">
    <source>
        <dbReference type="Proteomes" id="UP000000589"/>
    </source>
</evidence>
<reference evidence="1 3" key="2">
    <citation type="journal article" date="2011" name="PLoS Biol.">
        <title>Modernizing reference genome assemblies.</title>
        <authorList>
            <person name="Church D.M."/>
            <person name="Schneider V.A."/>
            <person name="Graves T."/>
            <person name="Auger K."/>
            <person name="Cunningham F."/>
            <person name="Bouk N."/>
            <person name="Chen H.C."/>
            <person name="Agarwala R."/>
            <person name="McLaren W.M."/>
            <person name="Ritchie G.R."/>
            <person name="Albracht D."/>
            <person name="Kremitzki M."/>
            <person name="Rock S."/>
            <person name="Kotkiewicz H."/>
            <person name="Kremitzki C."/>
            <person name="Wollam A."/>
            <person name="Trani L."/>
            <person name="Fulton L."/>
            <person name="Fulton R."/>
            <person name="Matthews L."/>
            <person name="Whitehead S."/>
            <person name="Chow W."/>
            <person name="Torrance J."/>
            <person name="Dunn M."/>
            <person name="Harden G."/>
            <person name="Threadgold G."/>
            <person name="Wood J."/>
            <person name="Collins J."/>
            <person name="Heath P."/>
            <person name="Griffiths G."/>
            <person name="Pelan S."/>
            <person name="Grafham D."/>
            <person name="Eichler E.E."/>
            <person name="Weinstock G."/>
            <person name="Mardis E.R."/>
            <person name="Wilson R.K."/>
            <person name="Howe K."/>
            <person name="Flicek P."/>
            <person name="Hubbard T."/>
        </authorList>
    </citation>
    <scope>NUCLEOTIDE SEQUENCE [LARGE SCALE GENOMIC DNA]</scope>
    <source>
        <strain evidence="1 3">C57BL/6J</strain>
    </source>
</reference>
<dbReference type="ExpressionAtlas" id="A0A2R8VHS5">
    <property type="expression patterns" value="baseline and differential"/>
</dbReference>
<proteinExistence type="predicted"/>
<dbReference type="Ensembl" id="ENSMUST00000231215.2">
    <property type="protein sequence ID" value="ENSMUSP00000155381.2"/>
    <property type="gene ID" value="ENSMUSG00000022307.17"/>
</dbReference>
<keyword evidence="3" id="KW-1185">Reference proteome</keyword>
<dbReference type="Bgee" id="ENSMUSG00000022307">
    <property type="expression patterns" value="Expressed in medial dorsal nucleus of thalamus and 250 other cell types or tissues"/>
</dbReference>
<dbReference type="AGR" id="MGI:2179326"/>
<organism evidence="1 3">
    <name type="scientific">Mus musculus</name>
    <name type="common">Mouse</name>
    <dbReference type="NCBI Taxonomy" id="10090"/>
    <lineage>
        <taxon>Eukaryota</taxon>
        <taxon>Metazoa</taxon>
        <taxon>Chordata</taxon>
        <taxon>Craniata</taxon>
        <taxon>Vertebrata</taxon>
        <taxon>Euteleostomi</taxon>
        <taxon>Mammalia</taxon>
        <taxon>Eutheria</taxon>
        <taxon>Euarchontoglires</taxon>
        <taxon>Glires</taxon>
        <taxon>Rodentia</taxon>
        <taxon>Myomorpha</taxon>
        <taxon>Muroidea</taxon>
        <taxon>Muridae</taxon>
        <taxon>Murinae</taxon>
        <taxon>Mus</taxon>
        <taxon>Mus</taxon>
    </lineage>
</organism>
<name>A0A2R8VHS5_MOUSE</name>
<dbReference type="Antibodypedia" id="26472">
    <property type="antibodies" value="200 antibodies from 28 providers"/>
</dbReference>
<reference evidence="1" key="3">
    <citation type="submission" date="2025-08" db="UniProtKB">
        <authorList>
            <consortium name="Ensembl"/>
        </authorList>
    </citation>
    <scope>IDENTIFICATION</scope>
    <source>
        <strain evidence="1">C57BL/6J</strain>
    </source>
</reference>
<evidence type="ECO:0000313" key="2">
    <source>
        <dbReference type="MGI" id="MGI:2179326"/>
    </source>
</evidence>
<dbReference type="AlphaFoldDB" id="A0A2R8VHS5"/>
<reference evidence="1" key="4">
    <citation type="submission" date="2025-09" db="UniProtKB">
        <authorList>
            <consortium name="Ensembl"/>
        </authorList>
    </citation>
    <scope>IDENTIFICATION</scope>
    <source>
        <strain evidence="1">C57BL/6J</strain>
    </source>
</reference>
<sequence>MSRLWCATIGKAAGAFLTCPSVSSHWDFQEAVLKCACWSLQSEVAGRVTEIRAAGLYYYKGRHQLKAGCSSKSRPGA</sequence>
<evidence type="ECO:0000313" key="1">
    <source>
        <dbReference type="Ensembl" id="ENSMUSP00000155381.2"/>
    </source>
</evidence>